<sequence length="351" mass="39403">MQHRELGDSGIDVSEVGFGAWVIGTDWWGDRDESDALEMVEYALDAGINYFDTSDVYGHGRSEELLGEVLDERGDEMVVATKVGYDFYNNPQAGHGELPKEYDAEYLRDAVEKSLDRLGTDHVEYLQLHNPDVAEMNTEVLELLDELREEDVADAIGVALGPSIGWLAEGDFAIEQEFDGVQYVGNMLEQDVHRHFVETVDREGANTSLIPRVPHSSGLLNEQVTPDTELEAGDHRGFRPDEWYDTGFEKVETLRFLERDGERTMGQAAIQWLLSYDSVASVTPTFRSKADIDEWASAPETPALSDEERTKVEELYANDFGIDRFDGMEKEEYRTSVDGDDLRAAGILNAD</sequence>
<organism evidence="2 7">
    <name type="scientific">Halosegnis rubeus</name>
    <dbReference type="NCBI Taxonomy" id="2212850"/>
    <lineage>
        <taxon>Archaea</taxon>
        <taxon>Methanobacteriati</taxon>
        <taxon>Methanobacteriota</taxon>
        <taxon>Stenosarchaea group</taxon>
        <taxon>Halobacteria</taxon>
        <taxon>Halobacteriales</taxon>
        <taxon>Natronomonadaceae</taxon>
        <taxon>Halosegnis</taxon>
    </lineage>
</organism>
<proteinExistence type="predicted"/>
<dbReference type="Proteomes" id="UP000326207">
    <property type="component" value="Unassembled WGS sequence"/>
</dbReference>
<evidence type="ECO:0000313" key="2">
    <source>
        <dbReference type="EMBL" id="KAB7514558.1"/>
    </source>
</evidence>
<dbReference type="PANTHER" id="PTHR43312:SF1">
    <property type="entry name" value="NADP-DEPENDENT OXIDOREDUCTASE DOMAIN-CONTAINING PROTEIN"/>
    <property type="match status" value="1"/>
</dbReference>
<dbReference type="EMBL" id="QJOW01000001">
    <property type="protein sequence ID" value="KAB7517891.1"/>
    <property type="molecule type" value="Genomic_DNA"/>
</dbReference>
<dbReference type="PANTHER" id="PTHR43312">
    <property type="entry name" value="D-THREO-ALDOSE 1-DEHYDROGENASE"/>
    <property type="match status" value="1"/>
</dbReference>
<dbReference type="RefSeq" id="WP_152118795.1">
    <property type="nucleotide sequence ID" value="NZ_QJOW01000001.1"/>
</dbReference>
<dbReference type="EMBL" id="QKKZ01000002">
    <property type="protein sequence ID" value="KAB7514558.1"/>
    <property type="molecule type" value="Genomic_DNA"/>
</dbReference>
<accession>A0A5N5UL31</accession>
<dbReference type="InterPro" id="IPR023210">
    <property type="entry name" value="NADP_OxRdtase_dom"/>
</dbReference>
<dbReference type="InterPro" id="IPR036812">
    <property type="entry name" value="NAD(P)_OxRdtase_dom_sf"/>
</dbReference>
<comment type="caution">
    <text evidence="2">The sequence shown here is derived from an EMBL/GenBank/DDBJ whole genome shotgun (WGS) entry which is preliminary data.</text>
</comment>
<keyword evidence="7" id="KW-1185">Reference proteome</keyword>
<dbReference type="EMBL" id="QMDY01000002">
    <property type="protein sequence ID" value="KAB7519529.1"/>
    <property type="molecule type" value="Genomic_DNA"/>
</dbReference>
<gene>
    <name evidence="2" type="ORF">DM867_05390</name>
    <name evidence="3" type="ORF">DMP03_00535</name>
    <name evidence="4" type="ORF">DP108_05400</name>
</gene>
<accession>A0A5N5UH95</accession>
<evidence type="ECO:0000313" key="7">
    <source>
        <dbReference type="Proteomes" id="UP000326865"/>
    </source>
</evidence>
<reference evidence="5 6" key="1">
    <citation type="submission" date="2019-10" db="EMBL/GenBank/DDBJ databases">
        <title>Unraveling microbial dark matter from salterns through culturing: the case of the genus Halosegnis.</title>
        <authorList>
            <person name="Duran-Viseras A."/>
            <person name="Andrei A.-S."/>
            <person name="Vera-Gargallo B."/>
            <person name="Ghai R."/>
            <person name="Sanchez-Porro C."/>
            <person name="Ventosa A."/>
        </authorList>
    </citation>
    <scope>NUCLEOTIDE SEQUENCE [LARGE SCALE GENOMIC DNA]</scope>
    <source>
        <strain evidence="3 6">F17-44</strain>
        <strain evidence="2 7">F18-79</strain>
        <strain evidence="4 5">F19-13</strain>
    </source>
</reference>
<evidence type="ECO:0000313" key="4">
    <source>
        <dbReference type="EMBL" id="KAB7519529.1"/>
    </source>
</evidence>
<dbReference type="CDD" id="cd19086">
    <property type="entry name" value="AKR_AKR11C1"/>
    <property type="match status" value="1"/>
</dbReference>
<dbReference type="SUPFAM" id="SSF51430">
    <property type="entry name" value="NAD(P)-linked oxidoreductase"/>
    <property type="match status" value="1"/>
</dbReference>
<dbReference type="Proteomes" id="UP000326302">
    <property type="component" value="Unassembled WGS sequence"/>
</dbReference>
<evidence type="ECO:0000313" key="3">
    <source>
        <dbReference type="EMBL" id="KAB7517891.1"/>
    </source>
</evidence>
<feature type="domain" description="NADP-dependent oxidoreductase" evidence="1">
    <location>
        <begin position="16"/>
        <end position="316"/>
    </location>
</feature>
<evidence type="ECO:0000313" key="5">
    <source>
        <dbReference type="Proteomes" id="UP000326207"/>
    </source>
</evidence>
<accession>A0A5N5U7T7</accession>
<dbReference type="Proteomes" id="UP000326865">
    <property type="component" value="Unassembled WGS sequence"/>
</dbReference>
<evidence type="ECO:0000259" key="1">
    <source>
        <dbReference type="Pfam" id="PF00248"/>
    </source>
</evidence>
<protein>
    <submittedName>
        <fullName evidence="2">Aldo/keto reductase</fullName>
    </submittedName>
</protein>
<name>A0A5N5U7T7_9EURY</name>
<dbReference type="Gene3D" id="3.20.20.100">
    <property type="entry name" value="NADP-dependent oxidoreductase domain"/>
    <property type="match status" value="1"/>
</dbReference>
<dbReference type="Pfam" id="PF00248">
    <property type="entry name" value="Aldo_ket_red"/>
    <property type="match status" value="1"/>
</dbReference>
<evidence type="ECO:0000313" key="6">
    <source>
        <dbReference type="Proteomes" id="UP000326302"/>
    </source>
</evidence>
<dbReference type="InterPro" id="IPR053135">
    <property type="entry name" value="AKR2_Oxidoreductase"/>
</dbReference>
<dbReference type="AlphaFoldDB" id="A0A5N5U7T7"/>
<dbReference type="OrthoDB" id="28487at2157"/>